<comment type="subcellular location">
    <subcellularLocation>
        <location evidence="1 9">Cytoplasm</location>
    </subcellularLocation>
</comment>
<evidence type="ECO:0000256" key="7">
    <source>
        <dbReference type="ARBA" id="ARBA00022932"/>
    </source>
</evidence>
<protein>
    <recommendedName>
        <fullName evidence="9">Beta sliding clamp</fullName>
    </recommendedName>
</protein>
<evidence type="ECO:0000256" key="9">
    <source>
        <dbReference type="PIRNR" id="PIRNR000804"/>
    </source>
</evidence>
<dbReference type="Pfam" id="PF02768">
    <property type="entry name" value="DNA_pol3_beta_3"/>
    <property type="match status" value="1"/>
</dbReference>
<keyword evidence="6 9" id="KW-0235">DNA replication</keyword>
<dbReference type="EMBL" id="MFRE01000027">
    <property type="protein sequence ID" value="OGH93597.1"/>
    <property type="molecule type" value="Genomic_DNA"/>
</dbReference>
<gene>
    <name evidence="13" type="ORF">A2538_05225</name>
</gene>
<evidence type="ECO:0000259" key="11">
    <source>
        <dbReference type="Pfam" id="PF02767"/>
    </source>
</evidence>
<proteinExistence type="inferred from homology"/>
<feature type="domain" description="DNA polymerase III beta sliding clamp central" evidence="11">
    <location>
        <begin position="128"/>
        <end position="247"/>
    </location>
</feature>
<evidence type="ECO:0000313" key="14">
    <source>
        <dbReference type="Proteomes" id="UP000178254"/>
    </source>
</evidence>
<keyword evidence="4 9" id="KW-0808">Transferase</keyword>
<dbReference type="GO" id="GO:0003887">
    <property type="term" value="F:DNA-directed DNA polymerase activity"/>
    <property type="evidence" value="ECO:0007669"/>
    <property type="project" value="UniProtKB-UniRule"/>
</dbReference>
<evidence type="ECO:0000256" key="2">
    <source>
        <dbReference type="ARBA" id="ARBA00010752"/>
    </source>
</evidence>
<dbReference type="NCBIfam" id="TIGR00663">
    <property type="entry name" value="dnan"/>
    <property type="match status" value="1"/>
</dbReference>
<evidence type="ECO:0000256" key="6">
    <source>
        <dbReference type="ARBA" id="ARBA00022705"/>
    </source>
</evidence>
<dbReference type="Proteomes" id="UP000178254">
    <property type="component" value="Unassembled WGS sequence"/>
</dbReference>
<dbReference type="Pfam" id="PF00712">
    <property type="entry name" value="DNA_pol3_beta"/>
    <property type="match status" value="1"/>
</dbReference>
<comment type="subunit">
    <text evidence="9">Forms a ring-shaped head-to-tail homodimer around DNA.</text>
</comment>
<comment type="function">
    <text evidence="9">Confers DNA tethering and processivity to DNA polymerases and other proteins. Acts as a clamp, forming a ring around DNA (a reaction catalyzed by the clamp-loading complex) which diffuses in an ATP-independent manner freely and bidirectionally along dsDNA. Initially characterized for its ability to contact the catalytic subunit of DNA polymerase III (Pol III), a complex, multichain enzyme responsible for most of the replicative synthesis in bacteria; Pol III exhibits 3'-5' exonuclease proofreading activity. The beta chain is required for initiation of replication as well as for processivity of DNA replication.</text>
</comment>
<dbReference type="STRING" id="1798709.A2538_05225"/>
<accession>A0A1F6PBQ0</accession>
<dbReference type="GO" id="GO:0005737">
    <property type="term" value="C:cytoplasm"/>
    <property type="evidence" value="ECO:0007669"/>
    <property type="project" value="UniProtKB-SubCell"/>
</dbReference>
<dbReference type="PANTHER" id="PTHR30478:SF0">
    <property type="entry name" value="BETA SLIDING CLAMP"/>
    <property type="match status" value="1"/>
</dbReference>
<evidence type="ECO:0000256" key="8">
    <source>
        <dbReference type="ARBA" id="ARBA00023125"/>
    </source>
</evidence>
<dbReference type="CDD" id="cd00140">
    <property type="entry name" value="beta_clamp"/>
    <property type="match status" value="1"/>
</dbReference>
<dbReference type="SMART" id="SM00480">
    <property type="entry name" value="POL3Bc"/>
    <property type="match status" value="1"/>
</dbReference>
<feature type="domain" description="DNA polymerase III beta sliding clamp C-terminal" evidence="12">
    <location>
        <begin position="250"/>
        <end position="370"/>
    </location>
</feature>
<dbReference type="InterPro" id="IPR022634">
    <property type="entry name" value="DNA_polIII_beta_N"/>
</dbReference>
<evidence type="ECO:0000256" key="3">
    <source>
        <dbReference type="ARBA" id="ARBA00022490"/>
    </source>
</evidence>
<dbReference type="PANTHER" id="PTHR30478">
    <property type="entry name" value="DNA POLYMERASE III SUBUNIT BETA"/>
    <property type="match status" value="1"/>
</dbReference>
<sequence>MKLSCTKDNLSQALALIGGIANKSVNLPILGNVLIKADSQVAEIVATNLELAVVSKLRAKIDEPGSFTVPARTLADFVNLLAGEKVDIELVDNELVVTCGKAVTKIKGSPADDFPVVPVVQDGQGYVLPAEDLKIGLNQVIPALARHDIRPELAGVYFAFNTEYYKGLVLAATDSYRLAEKKLALSQGIEEFKTIVPGRTAQEIHHILSSVVGDEKNIRLLINENQLAINYNDVQLVSRLVEGKYPDYTQIIPKNFTTTVTFSTAQLIKEIKSASLFSTTGVNGVAFKFNTSGVVSINSTSTQTGEYQSEISTDVSGQENNILLNHRYLLDGLGNMRSEAIVMKLTNADSPCLVQPDKDDSYLYIVMPIRQ</sequence>
<dbReference type="Pfam" id="PF02767">
    <property type="entry name" value="DNA_pol3_beta_2"/>
    <property type="match status" value="1"/>
</dbReference>
<dbReference type="InterPro" id="IPR022635">
    <property type="entry name" value="DNA_polIII_beta_C"/>
</dbReference>
<dbReference type="InterPro" id="IPR022637">
    <property type="entry name" value="DNA_polIII_beta_cen"/>
</dbReference>
<keyword evidence="3 9" id="KW-0963">Cytoplasm</keyword>
<organism evidence="13 14">
    <name type="scientific">Candidatus Magasanikbacteria bacterium RIFOXYD2_FULL_41_14</name>
    <dbReference type="NCBI Taxonomy" id="1798709"/>
    <lineage>
        <taxon>Bacteria</taxon>
        <taxon>Candidatus Magasanikiibacteriota</taxon>
    </lineage>
</organism>
<comment type="similarity">
    <text evidence="2 9">Belongs to the beta sliding clamp family.</text>
</comment>
<dbReference type="SUPFAM" id="SSF55979">
    <property type="entry name" value="DNA clamp"/>
    <property type="match status" value="3"/>
</dbReference>
<keyword evidence="8" id="KW-0238">DNA-binding</keyword>
<dbReference type="GO" id="GO:0009360">
    <property type="term" value="C:DNA polymerase III complex"/>
    <property type="evidence" value="ECO:0007669"/>
    <property type="project" value="InterPro"/>
</dbReference>
<dbReference type="GO" id="GO:0006271">
    <property type="term" value="P:DNA strand elongation involved in DNA replication"/>
    <property type="evidence" value="ECO:0007669"/>
    <property type="project" value="TreeGrafter"/>
</dbReference>
<keyword evidence="5 9" id="KW-0548">Nucleotidyltransferase</keyword>
<evidence type="ECO:0000259" key="10">
    <source>
        <dbReference type="Pfam" id="PF00712"/>
    </source>
</evidence>
<dbReference type="Gene3D" id="3.10.150.10">
    <property type="entry name" value="DNA Polymerase III, subunit A, domain 2"/>
    <property type="match status" value="1"/>
</dbReference>
<dbReference type="AlphaFoldDB" id="A0A1F6PBQ0"/>
<reference evidence="13 14" key="1">
    <citation type="journal article" date="2016" name="Nat. Commun.">
        <title>Thousands of microbial genomes shed light on interconnected biogeochemical processes in an aquifer system.</title>
        <authorList>
            <person name="Anantharaman K."/>
            <person name="Brown C.T."/>
            <person name="Hug L.A."/>
            <person name="Sharon I."/>
            <person name="Castelle C.J."/>
            <person name="Probst A.J."/>
            <person name="Thomas B.C."/>
            <person name="Singh A."/>
            <person name="Wilkins M.J."/>
            <person name="Karaoz U."/>
            <person name="Brodie E.L."/>
            <person name="Williams K.H."/>
            <person name="Hubbard S.S."/>
            <person name="Banfield J.F."/>
        </authorList>
    </citation>
    <scope>NUCLEOTIDE SEQUENCE [LARGE SCALE GENOMIC DNA]</scope>
</reference>
<keyword evidence="7 9" id="KW-0239">DNA-directed DNA polymerase</keyword>
<dbReference type="Gene3D" id="3.70.10.10">
    <property type="match status" value="1"/>
</dbReference>
<name>A0A1F6PBQ0_9BACT</name>
<dbReference type="InterPro" id="IPR046938">
    <property type="entry name" value="DNA_clamp_sf"/>
</dbReference>
<dbReference type="GO" id="GO:0003677">
    <property type="term" value="F:DNA binding"/>
    <property type="evidence" value="ECO:0007669"/>
    <property type="project" value="UniProtKB-UniRule"/>
</dbReference>
<dbReference type="GO" id="GO:0008408">
    <property type="term" value="F:3'-5' exonuclease activity"/>
    <property type="evidence" value="ECO:0007669"/>
    <property type="project" value="InterPro"/>
</dbReference>
<evidence type="ECO:0000313" key="13">
    <source>
        <dbReference type="EMBL" id="OGH93597.1"/>
    </source>
</evidence>
<evidence type="ECO:0000256" key="5">
    <source>
        <dbReference type="ARBA" id="ARBA00022695"/>
    </source>
</evidence>
<evidence type="ECO:0000256" key="4">
    <source>
        <dbReference type="ARBA" id="ARBA00022679"/>
    </source>
</evidence>
<dbReference type="InterPro" id="IPR001001">
    <property type="entry name" value="DNA_polIII_beta"/>
</dbReference>
<feature type="domain" description="DNA polymerase III beta sliding clamp N-terminal" evidence="10">
    <location>
        <begin position="1"/>
        <end position="118"/>
    </location>
</feature>
<evidence type="ECO:0000259" key="12">
    <source>
        <dbReference type="Pfam" id="PF02768"/>
    </source>
</evidence>
<evidence type="ECO:0000256" key="1">
    <source>
        <dbReference type="ARBA" id="ARBA00004496"/>
    </source>
</evidence>
<comment type="caution">
    <text evidence="13">The sequence shown here is derived from an EMBL/GenBank/DDBJ whole genome shotgun (WGS) entry which is preliminary data.</text>
</comment>
<dbReference type="PIRSF" id="PIRSF000804">
    <property type="entry name" value="DNA_pol_III_b"/>
    <property type="match status" value="1"/>
</dbReference>